<dbReference type="RefSeq" id="WP_130527540.1">
    <property type="nucleotide sequence ID" value="NZ_CABVSN010000032.1"/>
</dbReference>
<name>A0AAW6VJE0_9BACT</name>
<dbReference type="InterPro" id="IPR020022">
    <property type="entry name" value="N-acetyl_sugar_amidoTrfase"/>
</dbReference>
<sequence length="390" mass="46454">MKRELYIEVKICSKCIYDERVSYISFDENGVCNYCHQLENLKNDYGTATTKGEKQFIKIIEQIKKDGKNKKYDCIIGVSGGTDSSYMLYLAKQWGLRPLAVHYDNTWNSAIATENIRKVLTALDIDLYTHVTDNKEADDIFRSFFYADVAEIEASTDLALAEVMYRAAWKYKVKYVLEGHSFMEEGITPVGRNYFDGKYIKSIHKMFGKLPMKSYPLMTITRFLFWSMFAKIQKIRPFWYIDYNKDDAKKFLEKEYDWKYYGGHHLENRMTAFFHSIYLPQKFNTDMRNNTLSALVRNGKRDRLEAWKEYNTPPHIEKDLLEYFKKRLELSDEEYEKIMTRKPKSWTEYPTYKKTFELLRPLFKILAKANLVPMSFYLKYCFPMPKDDKK</sequence>
<dbReference type="Proteomes" id="UP001237501">
    <property type="component" value="Unassembled WGS sequence"/>
</dbReference>
<reference evidence="1" key="2">
    <citation type="submission" date="2023-02" db="EMBL/GenBank/DDBJ databases">
        <authorList>
            <person name="Concha-Toloza M."/>
            <person name="Lopez-Cantillo M."/>
            <person name="Molina-Mora J."/>
            <person name="Collado L."/>
        </authorList>
    </citation>
    <scope>NUCLEOTIDE SEQUENCE</scope>
    <source>
        <strain evidence="1">FR1p153A2</strain>
    </source>
</reference>
<reference evidence="1" key="1">
    <citation type="journal article" date="2023" name="Antibiotics">
        <title>Genomic Characterization of Antibiotic-Resistant Campylobacterales Isolated from Chilean Poultry Meat.</title>
        <authorList>
            <person name="Concha-Toloza M."/>
            <person name="Lopez-Cantillo M."/>
            <person name="Molina-Mora J.A."/>
            <person name="Collado L."/>
        </authorList>
    </citation>
    <scope>NUCLEOTIDE SEQUENCE</scope>
    <source>
        <strain evidence="1">FR1p153A2</strain>
    </source>
</reference>
<comment type="caution">
    <text evidence="1">The sequence shown here is derived from an EMBL/GenBank/DDBJ whole genome shotgun (WGS) entry which is preliminary data.</text>
</comment>
<evidence type="ECO:0000313" key="2">
    <source>
        <dbReference type="Proteomes" id="UP001237501"/>
    </source>
</evidence>
<dbReference type="EMBL" id="JAQTJK010000017">
    <property type="protein sequence ID" value="MDK2042319.1"/>
    <property type="molecule type" value="Genomic_DNA"/>
</dbReference>
<proteinExistence type="predicted"/>
<protein>
    <submittedName>
        <fullName evidence="1">N-acetyl sugar amidotransferase</fullName>
    </submittedName>
</protein>
<dbReference type="AlphaFoldDB" id="A0AAW6VJE0"/>
<dbReference type="Gene3D" id="3.40.50.620">
    <property type="entry name" value="HUPs"/>
    <property type="match status" value="1"/>
</dbReference>
<dbReference type="NCBIfam" id="TIGR03573">
    <property type="entry name" value="WbuX"/>
    <property type="match status" value="1"/>
</dbReference>
<gene>
    <name evidence="1" type="ORF">PT517_11080</name>
</gene>
<evidence type="ECO:0000313" key="1">
    <source>
        <dbReference type="EMBL" id="MDK2042319.1"/>
    </source>
</evidence>
<accession>A0AAW6VJE0</accession>
<organism evidence="1 2">
    <name type="scientific">Aliarcobacter butzleri</name>
    <dbReference type="NCBI Taxonomy" id="28197"/>
    <lineage>
        <taxon>Bacteria</taxon>
        <taxon>Pseudomonadati</taxon>
        <taxon>Campylobacterota</taxon>
        <taxon>Epsilonproteobacteria</taxon>
        <taxon>Campylobacterales</taxon>
        <taxon>Arcobacteraceae</taxon>
        <taxon>Aliarcobacter</taxon>
    </lineage>
</organism>
<dbReference type="SUPFAM" id="SSF52402">
    <property type="entry name" value="Adenine nucleotide alpha hydrolases-like"/>
    <property type="match status" value="1"/>
</dbReference>
<dbReference type="InterPro" id="IPR014729">
    <property type="entry name" value="Rossmann-like_a/b/a_fold"/>
</dbReference>